<feature type="region of interest" description="Alpha C-terminal domain (alpha-CTD)" evidence="8">
    <location>
        <begin position="256"/>
        <end position="340"/>
    </location>
</feature>
<dbReference type="InterPro" id="IPR011262">
    <property type="entry name" value="DNA-dir_RNA_pol_insert"/>
</dbReference>
<dbReference type="InterPro" id="IPR011263">
    <property type="entry name" value="DNA-dir_RNA_pol_RpoA/D/Rpb3"/>
</dbReference>
<dbReference type="Gene3D" id="2.170.120.12">
    <property type="entry name" value="DNA-directed RNA polymerase, insert domain"/>
    <property type="match status" value="1"/>
</dbReference>
<dbReference type="Pfam" id="PF01193">
    <property type="entry name" value="RNA_pol_L"/>
    <property type="match status" value="1"/>
</dbReference>
<comment type="catalytic activity">
    <reaction evidence="7 8">
        <text>RNA(n) + a ribonucleoside 5'-triphosphate = RNA(n+1) + diphosphate</text>
        <dbReference type="Rhea" id="RHEA:21248"/>
        <dbReference type="Rhea" id="RHEA-COMP:14527"/>
        <dbReference type="Rhea" id="RHEA-COMP:17342"/>
        <dbReference type="ChEBI" id="CHEBI:33019"/>
        <dbReference type="ChEBI" id="CHEBI:61557"/>
        <dbReference type="ChEBI" id="CHEBI:140395"/>
        <dbReference type="EC" id="2.7.7.6"/>
    </reaction>
</comment>
<evidence type="ECO:0000256" key="5">
    <source>
        <dbReference type="ARBA" id="ARBA00022695"/>
    </source>
</evidence>
<keyword evidence="4 8" id="KW-0808">Transferase</keyword>
<dbReference type="SMART" id="SM00662">
    <property type="entry name" value="RPOLD"/>
    <property type="match status" value="1"/>
</dbReference>
<dbReference type="InterPro" id="IPR036643">
    <property type="entry name" value="RNApol_insert_sf"/>
</dbReference>
<evidence type="ECO:0000256" key="2">
    <source>
        <dbReference type="ARBA" id="ARBA00007123"/>
    </source>
</evidence>
<dbReference type="GO" id="GO:0046983">
    <property type="term" value="F:protein dimerization activity"/>
    <property type="evidence" value="ECO:0007669"/>
    <property type="project" value="InterPro"/>
</dbReference>
<dbReference type="EMBL" id="MK131349">
    <property type="protein sequence ID" value="QFK69531.1"/>
    <property type="molecule type" value="Genomic_DNA"/>
</dbReference>
<dbReference type="GO" id="GO:0006351">
    <property type="term" value="P:DNA-templated transcription"/>
    <property type="evidence" value="ECO:0007669"/>
    <property type="project" value="UniProtKB-UniRule"/>
</dbReference>
<reference evidence="10" key="1">
    <citation type="submission" date="2018-11" db="EMBL/GenBank/DDBJ databases">
        <authorList>
            <person name="Zhenggang X."/>
            <person name="Meng D."/>
        </authorList>
    </citation>
    <scope>NUCLEOTIDE SEQUENCE</scope>
</reference>
<feature type="domain" description="DNA-directed RNA polymerase RpoA/D/Rpb3-type" evidence="9">
    <location>
        <begin position="29"/>
        <end position="232"/>
    </location>
</feature>
<evidence type="ECO:0000256" key="3">
    <source>
        <dbReference type="ARBA" id="ARBA00022478"/>
    </source>
</evidence>
<comment type="function">
    <text evidence="1 8">DNA-dependent RNA polymerase catalyzes the transcription of DNA into RNA using the four ribonucleoside triphosphates as substrates.</text>
</comment>
<evidence type="ECO:0000256" key="4">
    <source>
        <dbReference type="ARBA" id="ARBA00022679"/>
    </source>
</evidence>
<dbReference type="Gene3D" id="1.10.150.20">
    <property type="entry name" value="5' to 3' exonuclease, C-terminal subdomain"/>
    <property type="match status" value="1"/>
</dbReference>
<evidence type="ECO:0000259" key="9">
    <source>
        <dbReference type="SMART" id="SM00662"/>
    </source>
</evidence>
<keyword evidence="6 8" id="KW-0804">Transcription</keyword>
<dbReference type="GO" id="GO:0009507">
    <property type="term" value="C:chloroplast"/>
    <property type="evidence" value="ECO:0007669"/>
    <property type="project" value="UniProtKB-SubCell"/>
</dbReference>
<evidence type="ECO:0000256" key="8">
    <source>
        <dbReference type="HAMAP-Rule" id="MF_00059"/>
    </source>
</evidence>
<geneLocation type="chloroplast" evidence="10"/>
<dbReference type="NCBIfam" id="TIGR02027">
    <property type="entry name" value="rpoA"/>
    <property type="match status" value="1"/>
</dbReference>
<dbReference type="Pfam" id="PF03118">
    <property type="entry name" value="RNA_pol_A_CTD"/>
    <property type="match status" value="1"/>
</dbReference>
<protein>
    <recommendedName>
        <fullName evidence="8">DNA-directed RNA polymerase subunit alpha</fullName>
        <shortName evidence="8">PEP</shortName>
        <ecNumber evidence="8">2.7.7.6</ecNumber>
    </recommendedName>
    <alternativeName>
        <fullName evidence="8">Plastid-encoded RNA polymerase subunit alpha</fullName>
        <shortName evidence="8">RNA polymerase subunit alpha</shortName>
    </alternativeName>
</protein>
<dbReference type="InterPro" id="IPR011773">
    <property type="entry name" value="DNA-dir_RpoA"/>
</dbReference>
<dbReference type="Gene3D" id="3.30.1360.10">
    <property type="entry name" value="RNA polymerase, RBP11-like subunit"/>
    <property type="match status" value="1"/>
</dbReference>
<evidence type="ECO:0000313" key="10">
    <source>
        <dbReference type="EMBL" id="QFK69531.1"/>
    </source>
</evidence>
<evidence type="ECO:0000256" key="7">
    <source>
        <dbReference type="ARBA" id="ARBA00048552"/>
    </source>
</evidence>
<sequence>MIQNEISVSAQALQWRCVESKVDSERLHYSRFAISPFRCGQANTVGIAMRRALLGEIEGTCITCARFKKVTHEYSTIVGIQESVHDILINLKEIVLKSNSYETQKAFISILGPKKITAQNIIVPPSVKIIDTTQYIATITKPIHLDIELKIEKDCGYRIQDSIKSINDYFPIDAIFMPIRNANYSVHSFENDNKIQEILFIEIWTNGSITPKEALYEASRSLIDLFIPFLYTEGKETVDGLKTESKPNDMSDFSSFSPVTDKLTKEITFKHIFIDQLELPARAYNCLKRVNVHTISDLLNYSQDDLMRIKNFGKKSVEQVLEALKKQFSINLPKNKLYFH</sequence>
<dbReference type="CDD" id="cd06928">
    <property type="entry name" value="RNAP_alpha_NTD"/>
    <property type="match status" value="1"/>
</dbReference>
<dbReference type="SUPFAM" id="SSF55257">
    <property type="entry name" value="RBP11-like subunits of RNA polymerase"/>
    <property type="match status" value="1"/>
</dbReference>
<name>A0A5J6XJX1_9BRYO</name>
<comment type="subunit">
    <text evidence="8">In plastids the minimal PEP RNA polymerase catalytic core is composed of four subunits: alpha, beta, beta', and beta''. When a (nuclear-encoded) sigma factor is associated with the core the holoenzyme is formed, which can initiate transcription.</text>
</comment>
<evidence type="ECO:0000256" key="6">
    <source>
        <dbReference type="ARBA" id="ARBA00023163"/>
    </source>
</evidence>
<keyword evidence="5 8" id="KW-0548">Nucleotidyltransferase</keyword>
<comment type="similarity">
    <text evidence="2 8">Belongs to the RNA polymerase alpha chain family.</text>
</comment>
<keyword evidence="10" id="KW-0150">Chloroplast</keyword>
<keyword evidence="10" id="KW-0934">Plastid</keyword>
<dbReference type="SUPFAM" id="SSF56553">
    <property type="entry name" value="Insert subdomain of RNA polymerase alpha subunit"/>
    <property type="match status" value="1"/>
</dbReference>
<dbReference type="InterPro" id="IPR011260">
    <property type="entry name" value="RNAP_asu_C"/>
</dbReference>
<proteinExistence type="inferred from homology"/>
<accession>A0A5J6XJX1</accession>
<evidence type="ECO:0000256" key="1">
    <source>
        <dbReference type="ARBA" id="ARBA00004026"/>
    </source>
</evidence>
<dbReference type="InterPro" id="IPR036603">
    <property type="entry name" value="RBP11-like"/>
</dbReference>
<dbReference type="GO" id="GO:0003899">
    <property type="term" value="F:DNA-directed RNA polymerase activity"/>
    <property type="evidence" value="ECO:0007669"/>
    <property type="project" value="UniProtKB-UniRule"/>
</dbReference>
<comment type="domain">
    <text evidence="8">The N-terminal domain is essential for RNAP assembly and basal transcription, whereas the C-terminal domain is involved in interaction with transcriptional regulators and with upstream promoter elements.</text>
</comment>
<dbReference type="Pfam" id="PF01000">
    <property type="entry name" value="RNA_pol_A_bac"/>
    <property type="match status" value="1"/>
</dbReference>
<dbReference type="SUPFAM" id="SSF47789">
    <property type="entry name" value="C-terminal domain of RNA polymerase alpha subunit"/>
    <property type="match status" value="1"/>
</dbReference>
<dbReference type="FunFam" id="2.170.120.12:FF:000001">
    <property type="entry name" value="DNA-directed RNA polymerase subunit alpha"/>
    <property type="match status" value="1"/>
</dbReference>
<feature type="region of interest" description="Alpha N-terminal domain (alpha-NTD)" evidence="8">
    <location>
        <begin position="1"/>
        <end position="242"/>
    </location>
</feature>
<comment type="subcellular location">
    <subcellularLocation>
        <location evidence="8">Plastid</location>
        <location evidence="8">Chloroplast</location>
    </subcellularLocation>
</comment>
<organism evidence="10">
    <name type="scientific">Pogonatum inflexum</name>
    <dbReference type="NCBI Taxonomy" id="185755"/>
    <lineage>
        <taxon>Eukaryota</taxon>
        <taxon>Viridiplantae</taxon>
        <taxon>Streptophyta</taxon>
        <taxon>Embryophyta</taxon>
        <taxon>Bryophyta</taxon>
        <taxon>Bryophytina</taxon>
        <taxon>Polytrichopsida</taxon>
        <taxon>Polytrichales</taxon>
        <taxon>Polytrichaceae</taxon>
        <taxon>Pogonatum</taxon>
    </lineage>
</organism>
<dbReference type="GO" id="GO:0003677">
    <property type="term" value="F:DNA binding"/>
    <property type="evidence" value="ECO:0007669"/>
    <property type="project" value="UniProtKB-UniRule"/>
</dbReference>
<gene>
    <name evidence="8 10" type="primary">rpoA</name>
</gene>
<dbReference type="GO" id="GO:0000428">
    <property type="term" value="C:DNA-directed RNA polymerase complex"/>
    <property type="evidence" value="ECO:0007669"/>
    <property type="project" value="UniProtKB-KW"/>
</dbReference>
<dbReference type="AlphaFoldDB" id="A0A5J6XJX1"/>
<keyword evidence="3 8" id="KW-0240">DNA-directed RNA polymerase</keyword>
<dbReference type="HAMAP" id="MF_00059">
    <property type="entry name" value="RNApol_bact_RpoA"/>
    <property type="match status" value="1"/>
</dbReference>
<dbReference type="EC" id="2.7.7.6" evidence="8"/>